<dbReference type="EMBL" id="GL876968">
    <property type="protein sequence ID" value="KLU85562.1"/>
    <property type="molecule type" value="Genomic_DNA"/>
</dbReference>
<dbReference type="AlphaFoldDB" id="A0A0C4DX47"/>
<sequence>MKLLAVLPLALVGVVPATASGVSLHYRFTVSRPADDVDSPDSMADSNLVPVVKMNQPLGNGVLHSTKTSGGLGPGCLGCEACIHGCDGVFEDQADWSRQVVFFFFSLPATTLMSTSAVVNLLRILATRCRCTAVCFDTRTRDDCRSCAIPNGRFDVFMNILDVAATTALLDKHGLLEANLSTDDSSRRWKQSGLKLVNLVELHPSLPANTSDEPQTPELTRNCSVCNGVVATCLIFMWLPFIWLP</sequence>
<evidence type="ECO:0000313" key="4">
    <source>
        <dbReference type="EnsemblFungi" id="MAPG_04585T0"/>
    </source>
</evidence>
<accession>A0A0C4DX47</accession>
<proteinExistence type="predicted"/>
<dbReference type="OrthoDB" id="1932324at2759"/>
<evidence type="ECO:0000256" key="2">
    <source>
        <dbReference type="SAM" id="SignalP"/>
    </source>
</evidence>
<evidence type="ECO:0008006" key="6">
    <source>
        <dbReference type="Google" id="ProtNLM"/>
    </source>
</evidence>
<reference evidence="3" key="3">
    <citation type="submission" date="2011-03" db="EMBL/GenBank/DDBJ databases">
        <title>Annotation of Magnaporthe poae ATCC 64411.</title>
        <authorList>
            <person name="Ma L.-J."/>
            <person name="Dead R."/>
            <person name="Young S.K."/>
            <person name="Zeng Q."/>
            <person name="Gargeya S."/>
            <person name="Fitzgerald M."/>
            <person name="Haas B."/>
            <person name="Abouelleil A."/>
            <person name="Alvarado L."/>
            <person name="Arachchi H.M."/>
            <person name="Berlin A."/>
            <person name="Brown A."/>
            <person name="Chapman S.B."/>
            <person name="Chen Z."/>
            <person name="Dunbar C."/>
            <person name="Freedman E."/>
            <person name="Gearin G."/>
            <person name="Gellesch M."/>
            <person name="Goldberg J."/>
            <person name="Griggs A."/>
            <person name="Gujja S."/>
            <person name="Heiman D."/>
            <person name="Howarth C."/>
            <person name="Larson L."/>
            <person name="Lui A."/>
            <person name="MacDonald P.J.P."/>
            <person name="Mehta T."/>
            <person name="Montmayeur A."/>
            <person name="Murphy C."/>
            <person name="Neiman D."/>
            <person name="Pearson M."/>
            <person name="Priest M."/>
            <person name="Roberts A."/>
            <person name="Saif S."/>
            <person name="Shea T."/>
            <person name="Shenoy N."/>
            <person name="Sisk P."/>
            <person name="Stolte C."/>
            <person name="Sykes S."/>
            <person name="Yandava C."/>
            <person name="Wortman J."/>
            <person name="Nusbaum C."/>
            <person name="Birren B."/>
        </authorList>
    </citation>
    <scope>NUCLEOTIDE SEQUENCE</scope>
    <source>
        <strain evidence="3">ATCC 64411</strain>
    </source>
</reference>
<reference evidence="4" key="5">
    <citation type="submission" date="2015-06" db="UniProtKB">
        <authorList>
            <consortium name="EnsemblFungi"/>
        </authorList>
    </citation>
    <scope>IDENTIFICATION</scope>
    <source>
        <strain evidence="4">ATCC 64411</strain>
    </source>
</reference>
<feature type="chain" id="PRO_5009385429" description="4Fe-4S ferredoxin-type domain-containing protein" evidence="2">
    <location>
        <begin position="20"/>
        <end position="245"/>
    </location>
</feature>
<dbReference type="eggNOG" id="ENOG502RN16">
    <property type="taxonomic scope" value="Eukaryota"/>
</dbReference>
<evidence type="ECO:0000313" key="5">
    <source>
        <dbReference type="Proteomes" id="UP000011715"/>
    </source>
</evidence>
<organism evidence="4 5">
    <name type="scientific">Magnaporthiopsis poae (strain ATCC 64411 / 73-15)</name>
    <name type="common">Kentucky bluegrass fungus</name>
    <name type="synonym">Magnaporthe poae</name>
    <dbReference type="NCBI Taxonomy" id="644358"/>
    <lineage>
        <taxon>Eukaryota</taxon>
        <taxon>Fungi</taxon>
        <taxon>Dikarya</taxon>
        <taxon>Ascomycota</taxon>
        <taxon>Pezizomycotina</taxon>
        <taxon>Sordariomycetes</taxon>
        <taxon>Sordariomycetidae</taxon>
        <taxon>Magnaporthales</taxon>
        <taxon>Magnaporthaceae</taxon>
        <taxon>Magnaporthiopsis</taxon>
    </lineage>
</organism>
<feature type="transmembrane region" description="Helical" evidence="1">
    <location>
        <begin position="100"/>
        <end position="122"/>
    </location>
</feature>
<keyword evidence="1" id="KW-0812">Transmembrane</keyword>
<dbReference type="EnsemblFungi" id="MAPG_04585T0">
    <property type="protein sequence ID" value="MAPG_04585T0"/>
    <property type="gene ID" value="MAPG_04585"/>
</dbReference>
<dbReference type="VEuPathDB" id="FungiDB:MAPG_04585"/>
<protein>
    <recommendedName>
        <fullName evidence="6">4Fe-4S ferredoxin-type domain-containing protein</fullName>
    </recommendedName>
</protein>
<name>A0A0C4DX47_MAGP6</name>
<dbReference type="Proteomes" id="UP000011715">
    <property type="component" value="Unassembled WGS sequence"/>
</dbReference>
<keyword evidence="5" id="KW-1185">Reference proteome</keyword>
<evidence type="ECO:0000256" key="1">
    <source>
        <dbReference type="SAM" id="Phobius"/>
    </source>
</evidence>
<gene>
    <name evidence="3" type="ORF">MAPG_04585</name>
</gene>
<evidence type="ECO:0000313" key="3">
    <source>
        <dbReference type="EMBL" id="KLU85562.1"/>
    </source>
</evidence>
<feature type="transmembrane region" description="Helical" evidence="1">
    <location>
        <begin position="225"/>
        <end position="244"/>
    </location>
</feature>
<reference evidence="4" key="4">
    <citation type="journal article" date="2015" name="G3 (Bethesda)">
        <title>Genome sequences of three phytopathogenic species of the Magnaporthaceae family of fungi.</title>
        <authorList>
            <person name="Okagaki L.H."/>
            <person name="Nunes C.C."/>
            <person name="Sailsbery J."/>
            <person name="Clay B."/>
            <person name="Brown D."/>
            <person name="John T."/>
            <person name="Oh Y."/>
            <person name="Young N."/>
            <person name="Fitzgerald M."/>
            <person name="Haas B.J."/>
            <person name="Zeng Q."/>
            <person name="Young S."/>
            <person name="Adiconis X."/>
            <person name="Fan L."/>
            <person name="Levin J.Z."/>
            <person name="Mitchell T.K."/>
            <person name="Okubara P.A."/>
            <person name="Farman M.L."/>
            <person name="Kohn L.M."/>
            <person name="Birren B."/>
            <person name="Ma L.-J."/>
            <person name="Dean R.A."/>
        </authorList>
    </citation>
    <scope>NUCLEOTIDE SEQUENCE</scope>
    <source>
        <strain evidence="4">ATCC 64411 / 73-15</strain>
    </source>
</reference>
<reference evidence="5" key="1">
    <citation type="submission" date="2010-05" db="EMBL/GenBank/DDBJ databases">
        <title>The genome sequence of Magnaporthe poae strain ATCC 64411.</title>
        <authorList>
            <person name="Ma L.-J."/>
            <person name="Dead R."/>
            <person name="Young S."/>
            <person name="Zeng Q."/>
            <person name="Koehrsen M."/>
            <person name="Alvarado L."/>
            <person name="Berlin A."/>
            <person name="Chapman S.B."/>
            <person name="Chen Z."/>
            <person name="Freedman E."/>
            <person name="Gellesch M."/>
            <person name="Goldberg J."/>
            <person name="Griggs A."/>
            <person name="Gujja S."/>
            <person name="Heilman E.R."/>
            <person name="Heiman D."/>
            <person name="Hepburn T."/>
            <person name="Howarth C."/>
            <person name="Jen D."/>
            <person name="Larson L."/>
            <person name="Mehta T."/>
            <person name="Neiman D."/>
            <person name="Pearson M."/>
            <person name="Roberts A."/>
            <person name="Saif S."/>
            <person name="Shea T."/>
            <person name="Shenoy N."/>
            <person name="Sisk P."/>
            <person name="Stolte C."/>
            <person name="Sykes S."/>
            <person name="Walk T."/>
            <person name="White J."/>
            <person name="Yandava C."/>
            <person name="Haas B."/>
            <person name="Nusbaum C."/>
            <person name="Birren B."/>
        </authorList>
    </citation>
    <scope>NUCLEOTIDE SEQUENCE [LARGE SCALE GENOMIC DNA]</scope>
    <source>
        <strain evidence="5">ATCC 64411 / 73-15</strain>
    </source>
</reference>
<keyword evidence="1" id="KW-0472">Membrane</keyword>
<dbReference type="EMBL" id="ADBL01001076">
    <property type="status" value="NOT_ANNOTATED_CDS"/>
    <property type="molecule type" value="Genomic_DNA"/>
</dbReference>
<feature type="signal peptide" evidence="2">
    <location>
        <begin position="1"/>
        <end position="19"/>
    </location>
</feature>
<reference evidence="3" key="2">
    <citation type="submission" date="2010-05" db="EMBL/GenBank/DDBJ databases">
        <title>The Genome Sequence of Magnaporthe poae strain ATCC 64411.</title>
        <authorList>
            <consortium name="The Broad Institute Genome Sequencing Platform"/>
            <consortium name="Broad Institute Genome Sequencing Center for Infectious Disease"/>
            <person name="Ma L.-J."/>
            <person name="Dead R."/>
            <person name="Young S."/>
            <person name="Zeng Q."/>
            <person name="Koehrsen M."/>
            <person name="Alvarado L."/>
            <person name="Berlin A."/>
            <person name="Chapman S.B."/>
            <person name="Chen Z."/>
            <person name="Freedman E."/>
            <person name="Gellesch M."/>
            <person name="Goldberg J."/>
            <person name="Griggs A."/>
            <person name="Gujja S."/>
            <person name="Heilman E.R."/>
            <person name="Heiman D."/>
            <person name="Hepburn T."/>
            <person name="Howarth C."/>
            <person name="Jen D."/>
            <person name="Larson L."/>
            <person name="Mehta T."/>
            <person name="Neiman D."/>
            <person name="Pearson M."/>
            <person name="Roberts A."/>
            <person name="Saif S."/>
            <person name="Shea T."/>
            <person name="Shenoy N."/>
            <person name="Sisk P."/>
            <person name="Stolte C."/>
            <person name="Sykes S."/>
            <person name="Walk T."/>
            <person name="White J."/>
            <person name="Yandava C."/>
            <person name="Haas B."/>
            <person name="Nusbaum C."/>
            <person name="Birren B."/>
        </authorList>
    </citation>
    <scope>NUCLEOTIDE SEQUENCE</scope>
    <source>
        <strain evidence="3">ATCC 64411</strain>
    </source>
</reference>
<keyword evidence="1" id="KW-1133">Transmembrane helix</keyword>
<keyword evidence="2" id="KW-0732">Signal</keyword>